<name>A0A0V0UDU5_9BILA</name>
<dbReference type="EMBL" id="JYDJ01000015">
    <property type="protein sequence ID" value="KRX49551.1"/>
    <property type="molecule type" value="Genomic_DNA"/>
</dbReference>
<protein>
    <submittedName>
        <fullName evidence="1">Uncharacterized protein</fullName>
    </submittedName>
</protein>
<sequence>MLMLYLIVEVCINNTFLLIRHQQSYQKTKKQSFQLVKHIEMRYQNQKSMHKLNIYKTTRSIKTLRTRTSKEGRNQRKTAAIHTGARIKLQLSNILRIKLTRVSGDVEEVISQNRKQVYCSHTPHYAFDK</sequence>
<keyword evidence="2" id="KW-1185">Reference proteome</keyword>
<gene>
    <name evidence="1" type="ORF">T05_7656</name>
</gene>
<organism evidence="1 2">
    <name type="scientific">Trichinella murrelli</name>
    <dbReference type="NCBI Taxonomy" id="144512"/>
    <lineage>
        <taxon>Eukaryota</taxon>
        <taxon>Metazoa</taxon>
        <taxon>Ecdysozoa</taxon>
        <taxon>Nematoda</taxon>
        <taxon>Enoplea</taxon>
        <taxon>Dorylaimia</taxon>
        <taxon>Trichinellida</taxon>
        <taxon>Trichinellidae</taxon>
        <taxon>Trichinella</taxon>
    </lineage>
</organism>
<accession>A0A0V0UDU5</accession>
<evidence type="ECO:0000313" key="2">
    <source>
        <dbReference type="Proteomes" id="UP000055048"/>
    </source>
</evidence>
<proteinExistence type="predicted"/>
<dbReference type="Proteomes" id="UP000055048">
    <property type="component" value="Unassembled WGS sequence"/>
</dbReference>
<reference evidence="1 2" key="1">
    <citation type="submission" date="2015-01" db="EMBL/GenBank/DDBJ databases">
        <title>Evolution of Trichinella species and genotypes.</title>
        <authorList>
            <person name="Korhonen P.K."/>
            <person name="Edoardo P."/>
            <person name="Giuseppe L.R."/>
            <person name="Gasser R.B."/>
        </authorList>
    </citation>
    <scope>NUCLEOTIDE SEQUENCE [LARGE SCALE GENOMIC DNA]</scope>
    <source>
        <strain evidence="1">ISS417</strain>
    </source>
</reference>
<evidence type="ECO:0000313" key="1">
    <source>
        <dbReference type="EMBL" id="KRX49551.1"/>
    </source>
</evidence>
<comment type="caution">
    <text evidence="1">The sequence shown here is derived from an EMBL/GenBank/DDBJ whole genome shotgun (WGS) entry which is preliminary data.</text>
</comment>
<dbReference type="AlphaFoldDB" id="A0A0V0UDU5"/>